<dbReference type="EC" id="2.3.-.-" evidence="3"/>
<keyword evidence="4" id="KW-1185">Reference proteome</keyword>
<dbReference type="InterPro" id="IPR002656">
    <property type="entry name" value="Acyl_transf_3_dom"/>
</dbReference>
<proteinExistence type="predicted"/>
<evidence type="ECO:0000256" key="1">
    <source>
        <dbReference type="SAM" id="Phobius"/>
    </source>
</evidence>
<reference evidence="4" key="1">
    <citation type="journal article" date="2019" name="Int. J. Syst. Evol. Microbiol.">
        <title>The Global Catalogue of Microorganisms (GCM) 10K type strain sequencing project: providing services to taxonomists for standard genome sequencing and annotation.</title>
        <authorList>
            <consortium name="The Broad Institute Genomics Platform"/>
            <consortium name="The Broad Institute Genome Sequencing Center for Infectious Disease"/>
            <person name="Wu L."/>
            <person name="Ma J."/>
        </authorList>
    </citation>
    <scope>NUCLEOTIDE SEQUENCE [LARGE SCALE GENOMIC DNA]</scope>
    <source>
        <strain evidence="4">CCUG 43111</strain>
    </source>
</reference>
<feature type="transmembrane region" description="Helical" evidence="1">
    <location>
        <begin position="158"/>
        <end position="174"/>
    </location>
</feature>
<protein>
    <submittedName>
        <fullName evidence="3">Acyltransferase family protein</fullName>
        <ecNumber evidence="3">2.3.-.-</ecNumber>
    </submittedName>
</protein>
<evidence type="ECO:0000313" key="4">
    <source>
        <dbReference type="Proteomes" id="UP001596101"/>
    </source>
</evidence>
<feature type="transmembrane region" description="Helical" evidence="1">
    <location>
        <begin position="348"/>
        <end position="369"/>
    </location>
</feature>
<feature type="transmembrane region" description="Helical" evidence="1">
    <location>
        <begin position="275"/>
        <end position="297"/>
    </location>
</feature>
<keyword evidence="1" id="KW-0472">Membrane</keyword>
<feature type="domain" description="Acyltransferase 3" evidence="2">
    <location>
        <begin position="24"/>
        <end position="366"/>
    </location>
</feature>
<keyword evidence="1" id="KW-1133">Transmembrane helix</keyword>
<accession>A0ABW0MPA6</accession>
<feature type="transmembrane region" description="Helical" evidence="1">
    <location>
        <begin position="318"/>
        <end position="342"/>
    </location>
</feature>
<organism evidence="3 4">
    <name type="scientific">Massilia suwonensis</name>
    <dbReference type="NCBI Taxonomy" id="648895"/>
    <lineage>
        <taxon>Bacteria</taxon>
        <taxon>Pseudomonadati</taxon>
        <taxon>Pseudomonadota</taxon>
        <taxon>Betaproteobacteria</taxon>
        <taxon>Burkholderiales</taxon>
        <taxon>Oxalobacteraceae</taxon>
        <taxon>Telluria group</taxon>
        <taxon>Massilia</taxon>
    </lineage>
</organism>
<gene>
    <name evidence="3" type="ORF">ACFPQ5_17895</name>
</gene>
<dbReference type="PANTHER" id="PTHR23028:SF53">
    <property type="entry name" value="ACYL_TRANSF_3 DOMAIN-CONTAINING PROTEIN"/>
    <property type="match status" value="1"/>
</dbReference>
<dbReference type="RefSeq" id="WP_379758743.1">
    <property type="nucleotide sequence ID" value="NZ_JBHSMR010000013.1"/>
</dbReference>
<keyword evidence="1" id="KW-0812">Transmembrane</keyword>
<feature type="transmembrane region" description="Helical" evidence="1">
    <location>
        <begin position="212"/>
        <end position="235"/>
    </location>
</feature>
<evidence type="ECO:0000259" key="2">
    <source>
        <dbReference type="Pfam" id="PF01757"/>
    </source>
</evidence>
<dbReference type="GO" id="GO:0016746">
    <property type="term" value="F:acyltransferase activity"/>
    <property type="evidence" value="ECO:0007669"/>
    <property type="project" value="UniProtKB-KW"/>
</dbReference>
<feature type="transmembrane region" description="Helical" evidence="1">
    <location>
        <begin position="181"/>
        <end position="200"/>
    </location>
</feature>
<dbReference type="InterPro" id="IPR050879">
    <property type="entry name" value="Acyltransferase_3"/>
</dbReference>
<evidence type="ECO:0000313" key="3">
    <source>
        <dbReference type="EMBL" id="MFC5480075.1"/>
    </source>
</evidence>
<feature type="transmembrane region" description="Helical" evidence="1">
    <location>
        <begin position="100"/>
        <end position="118"/>
    </location>
</feature>
<dbReference type="PANTHER" id="PTHR23028">
    <property type="entry name" value="ACETYLTRANSFERASE"/>
    <property type="match status" value="1"/>
</dbReference>
<feature type="transmembrane region" description="Helical" evidence="1">
    <location>
        <begin position="22"/>
        <end position="43"/>
    </location>
</feature>
<keyword evidence="3" id="KW-0808">Transferase</keyword>
<sequence>MFDTQVTPIATAGTKSAHPSRIFGLDALRALAVLLVLVGHTLAHQKPPAWIQWFWGAQGSLGVEIFFVLSGFLIGRILLKQLVANKLNNLRDLTQFLSRRWARTLPLYFAFLLIYFRFDYTGMGNMVTHAPFFVFLQNFAWQPIRFFEHSWSLAVEEWFYLLFPLLLLIAHKLTRSVDRAFWIAGTLFLVLPLLGRMWQVHRVSDWNDFNNLVRMVVACRLDSIFIGVLMAYLSVCHARWFKFVGQLAPIGIGALLVIAFYFACGAPGLPNQAVSQALLFPVISLMIATLLPGAIEWHGIDNGYLDRFIVFTSKISYSLYLGHIAMLTLVNSALEMYGVAVAGRLQTLAIYLVYFAFYYSFAFITYHAIEQPYLKLRDVGKKNSNVP</sequence>
<feature type="transmembrane region" description="Helical" evidence="1">
    <location>
        <begin position="247"/>
        <end position="269"/>
    </location>
</feature>
<name>A0ABW0MPA6_9BURK</name>
<feature type="transmembrane region" description="Helical" evidence="1">
    <location>
        <begin position="55"/>
        <end position="79"/>
    </location>
</feature>
<keyword evidence="3" id="KW-0012">Acyltransferase</keyword>
<comment type="caution">
    <text evidence="3">The sequence shown here is derived from an EMBL/GenBank/DDBJ whole genome shotgun (WGS) entry which is preliminary data.</text>
</comment>
<dbReference type="EMBL" id="JBHSMR010000013">
    <property type="protein sequence ID" value="MFC5480075.1"/>
    <property type="molecule type" value="Genomic_DNA"/>
</dbReference>
<dbReference type="Proteomes" id="UP001596101">
    <property type="component" value="Unassembled WGS sequence"/>
</dbReference>
<dbReference type="Pfam" id="PF01757">
    <property type="entry name" value="Acyl_transf_3"/>
    <property type="match status" value="1"/>
</dbReference>